<organism evidence="2 3">
    <name type="scientific">Emergomyces pasteurianus Ep9510</name>
    <dbReference type="NCBI Taxonomy" id="1447872"/>
    <lineage>
        <taxon>Eukaryota</taxon>
        <taxon>Fungi</taxon>
        <taxon>Dikarya</taxon>
        <taxon>Ascomycota</taxon>
        <taxon>Pezizomycotina</taxon>
        <taxon>Eurotiomycetes</taxon>
        <taxon>Eurotiomycetidae</taxon>
        <taxon>Onygenales</taxon>
        <taxon>Ajellomycetaceae</taxon>
        <taxon>Emergomyces</taxon>
    </lineage>
</organism>
<dbReference type="AlphaFoldDB" id="A0A1J9PHV5"/>
<keyword evidence="3" id="KW-1185">Reference proteome</keyword>
<dbReference type="OrthoDB" id="2679825at2759"/>
<proteinExistence type="predicted"/>
<sequence>MAAANKDRVYVALYGRGGLDPNTYHWAIIIGPEEEVEEGIGHRYHVKQQFDPTSPTQSKDAVAALEADGRSLGTRFTNWQDIEQYAKDYIGQKRQQNRYDSSGSFPEKTVPTFDLIEKKETVP</sequence>
<feature type="region of interest" description="Disordered" evidence="1">
    <location>
        <begin position="94"/>
        <end position="123"/>
    </location>
</feature>
<dbReference type="Proteomes" id="UP000182235">
    <property type="component" value="Unassembled WGS sequence"/>
</dbReference>
<dbReference type="InterPro" id="IPR054208">
    <property type="entry name" value="DUF6914"/>
</dbReference>
<reference evidence="2 3" key="1">
    <citation type="submission" date="2015-07" db="EMBL/GenBank/DDBJ databases">
        <title>Emmonsia species relationships and genome sequence.</title>
        <authorList>
            <consortium name="The Broad Institute Genomics Platform"/>
            <person name="Cuomo C.A."/>
            <person name="Munoz J.F."/>
            <person name="Imamovic A."/>
            <person name="Priest M.E."/>
            <person name="Young S."/>
            <person name="Clay O.K."/>
            <person name="McEwen J.G."/>
        </authorList>
    </citation>
    <scope>NUCLEOTIDE SEQUENCE [LARGE SCALE GENOMIC DNA]</scope>
    <source>
        <strain evidence="2 3">UAMH 9510</strain>
    </source>
</reference>
<evidence type="ECO:0000313" key="2">
    <source>
        <dbReference type="EMBL" id="OJD16032.1"/>
    </source>
</evidence>
<evidence type="ECO:0000256" key="1">
    <source>
        <dbReference type="SAM" id="MobiDB-lite"/>
    </source>
</evidence>
<gene>
    <name evidence="2" type="ORF">AJ78_03785</name>
</gene>
<dbReference type="Pfam" id="PF21858">
    <property type="entry name" value="DUF6914"/>
    <property type="match status" value="2"/>
</dbReference>
<dbReference type="EMBL" id="LGRN01000126">
    <property type="protein sequence ID" value="OJD16032.1"/>
    <property type="molecule type" value="Genomic_DNA"/>
</dbReference>
<protein>
    <submittedName>
        <fullName evidence="2">Uncharacterized protein</fullName>
    </submittedName>
</protein>
<accession>A0A1J9PHV5</accession>
<dbReference type="VEuPathDB" id="FungiDB:AJ78_03785"/>
<comment type="caution">
    <text evidence="2">The sequence shown here is derived from an EMBL/GenBank/DDBJ whole genome shotgun (WGS) entry which is preliminary data.</text>
</comment>
<evidence type="ECO:0000313" key="3">
    <source>
        <dbReference type="Proteomes" id="UP000182235"/>
    </source>
</evidence>
<name>A0A1J9PHV5_9EURO</name>